<gene>
    <name evidence="3" type="ORF">FNW11_12580</name>
</gene>
<accession>A0A553BHF4</accession>
<sequence length="302" mass="34871">MTNKKPKFYALTYVTLIPIFATIYLILPKSNFGGTLATSMDSFMTCLYYSTVTITTLGYGDISALTNTAQLLVIFETILGVITIGLFLNSLSIKHSIEINRSEKEKELKEKFKSECDKIIRHNKIIEQNIKFYLTYVKEITTPFITDDNGDDNDATINYNFSINDMKDMFLPSSLMTDNFSDPVIKYFYKHQNILEQSIKKLLLDINFSYWSELEQKSIEFLNNSKTYDFSESILAIPSYNIGEEKASVFFSKSLEDFNGDLEFKKGNFYNQFIALHNLIKLNCEFITFYQTKISEIKNNCA</sequence>
<keyword evidence="3" id="KW-0813">Transport</keyword>
<evidence type="ECO:0000256" key="1">
    <source>
        <dbReference type="SAM" id="Phobius"/>
    </source>
</evidence>
<dbReference type="InterPro" id="IPR013099">
    <property type="entry name" value="K_chnl_dom"/>
</dbReference>
<evidence type="ECO:0000313" key="4">
    <source>
        <dbReference type="Proteomes" id="UP000318669"/>
    </source>
</evidence>
<dbReference type="Proteomes" id="UP000318669">
    <property type="component" value="Unassembled WGS sequence"/>
</dbReference>
<feature type="transmembrane region" description="Helical" evidence="1">
    <location>
        <begin position="6"/>
        <end position="27"/>
    </location>
</feature>
<comment type="caution">
    <text evidence="3">The sequence shown here is derived from an EMBL/GenBank/DDBJ whole genome shotgun (WGS) entry which is preliminary data.</text>
</comment>
<keyword evidence="3" id="KW-0406">Ion transport</keyword>
<dbReference type="AlphaFoldDB" id="A0A553BHF4"/>
<keyword evidence="3" id="KW-0407">Ion channel</keyword>
<protein>
    <submittedName>
        <fullName evidence="3">Two pore domain potassium channel family protein</fullName>
    </submittedName>
</protein>
<keyword evidence="1" id="KW-1133">Transmembrane helix</keyword>
<evidence type="ECO:0000313" key="3">
    <source>
        <dbReference type="EMBL" id="TRX07675.1"/>
    </source>
</evidence>
<dbReference type="GO" id="GO:0034220">
    <property type="term" value="P:monoatomic ion transmembrane transport"/>
    <property type="evidence" value="ECO:0007669"/>
    <property type="project" value="UniProtKB-KW"/>
</dbReference>
<keyword evidence="1" id="KW-0812">Transmembrane</keyword>
<dbReference type="RefSeq" id="WP_144064933.1">
    <property type="nucleotide sequence ID" value="NZ_VJZL01000024.1"/>
</dbReference>
<dbReference type="OrthoDB" id="9799090at2"/>
<reference evidence="3 4" key="1">
    <citation type="submission" date="2019-07" db="EMBL/GenBank/DDBJ databases">
        <title>Novel species of Flavobacterium.</title>
        <authorList>
            <person name="Liu Q."/>
            <person name="Xin Y.-H."/>
        </authorList>
    </citation>
    <scope>NUCLEOTIDE SEQUENCE [LARGE SCALE GENOMIC DNA]</scope>
    <source>
        <strain evidence="3 4">GSR22</strain>
    </source>
</reference>
<proteinExistence type="predicted"/>
<evidence type="ECO:0000259" key="2">
    <source>
        <dbReference type="Pfam" id="PF07885"/>
    </source>
</evidence>
<feature type="transmembrane region" description="Helical" evidence="1">
    <location>
        <begin position="71"/>
        <end position="91"/>
    </location>
</feature>
<name>A0A553BHF4_9FLAO</name>
<feature type="transmembrane region" description="Helical" evidence="1">
    <location>
        <begin position="39"/>
        <end position="59"/>
    </location>
</feature>
<dbReference type="Gene3D" id="1.10.287.70">
    <property type="match status" value="1"/>
</dbReference>
<feature type="domain" description="Potassium channel" evidence="2">
    <location>
        <begin position="14"/>
        <end position="92"/>
    </location>
</feature>
<dbReference type="EMBL" id="VJZL01000024">
    <property type="protein sequence ID" value="TRX07675.1"/>
    <property type="molecule type" value="Genomic_DNA"/>
</dbReference>
<dbReference type="Pfam" id="PF07885">
    <property type="entry name" value="Ion_trans_2"/>
    <property type="match status" value="1"/>
</dbReference>
<keyword evidence="1" id="KW-0472">Membrane</keyword>
<organism evidence="3 4">
    <name type="scientific">Flavobacterium gawalongense</name>
    <dbReference type="NCBI Taxonomy" id="2594432"/>
    <lineage>
        <taxon>Bacteria</taxon>
        <taxon>Pseudomonadati</taxon>
        <taxon>Bacteroidota</taxon>
        <taxon>Flavobacteriia</taxon>
        <taxon>Flavobacteriales</taxon>
        <taxon>Flavobacteriaceae</taxon>
        <taxon>Flavobacterium</taxon>
    </lineage>
</organism>
<dbReference type="SUPFAM" id="SSF81324">
    <property type="entry name" value="Voltage-gated potassium channels"/>
    <property type="match status" value="1"/>
</dbReference>